<evidence type="ECO:0000256" key="1">
    <source>
        <dbReference type="SAM" id="SignalP"/>
    </source>
</evidence>
<dbReference type="Proteomes" id="UP001233172">
    <property type="component" value="Unassembled WGS sequence"/>
</dbReference>
<evidence type="ECO:0000313" key="2">
    <source>
        <dbReference type="EMBL" id="KAK0040157.1"/>
    </source>
</evidence>
<accession>A0AAD8ETV1</accession>
<organism evidence="2 3">
    <name type="scientific">Biomphalaria pfeifferi</name>
    <name type="common">Bloodfluke planorb</name>
    <name type="synonym">Freshwater snail</name>
    <dbReference type="NCBI Taxonomy" id="112525"/>
    <lineage>
        <taxon>Eukaryota</taxon>
        <taxon>Metazoa</taxon>
        <taxon>Spiralia</taxon>
        <taxon>Lophotrochozoa</taxon>
        <taxon>Mollusca</taxon>
        <taxon>Gastropoda</taxon>
        <taxon>Heterobranchia</taxon>
        <taxon>Euthyneura</taxon>
        <taxon>Panpulmonata</taxon>
        <taxon>Hygrophila</taxon>
        <taxon>Lymnaeoidea</taxon>
        <taxon>Planorbidae</taxon>
        <taxon>Biomphalaria</taxon>
    </lineage>
</organism>
<protein>
    <recommendedName>
        <fullName evidence="4">Tyrosine-protein kinase ephrin type A/B receptor-like domain-containing protein</fullName>
    </recommendedName>
</protein>
<reference evidence="2" key="1">
    <citation type="journal article" date="2023" name="PLoS Negl. Trop. Dis.">
        <title>A genome sequence for Biomphalaria pfeifferi, the major vector snail for the human-infecting parasite Schistosoma mansoni.</title>
        <authorList>
            <person name="Bu L."/>
            <person name="Lu L."/>
            <person name="Laidemitt M.R."/>
            <person name="Zhang S.M."/>
            <person name="Mutuku M."/>
            <person name="Mkoji G."/>
            <person name="Steinauer M."/>
            <person name="Loker E.S."/>
        </authorList>
    </citation>
    <scope>NUCLEOTIDE SEQUENCE</scope>
    <source>
        <strain evidence="2">KasaAsao</strain>
    </source>
</reference>
<proteinExistence type="predicted"/>
<comment type="caution">
    <text evidence="2">The sequence shown here is derived from an EMBL/GenBank/DDBJ whole genome shotgun (WGS) entry which is preliminary data.</text>
</comment>
<evidence type="ECO:0008006" key="4">
    <source>
        <dbReference type="Google" id="ProtNLM"/>
    </source>
</evidence>
<gene>
    <name evidence="2" type="ORF">Bpfe_030431</name>
</gene>
<feature type="non-terminal residue" evidence="2">
    <location>
        <position position="97"/>
    </location>
</feature>
<keyword evidence="1" id="KW-0732">Signal</keyword>
<feature type="signal peptide" evidence="1">
    <location>
        <begin position="1"/>
        <end position="22"/>
    </location>
</feature>
<dbReference type="AlphaFoldDB" id="A0AAD8ETV1"/>
<dbReference type="EMBL" id="JASAOG010000348">
    <property type="protein sequence ID" value="KAK0040157.1"/>
    <property type="molecule type" value="Genomic_DNA"/>
</dbReference>
<name>A0AAD8ETV1_BIOPF</name>
<reference evidence="2" key="2">
    <citation type="submission" date="2023-04" db="EMBL/GenBank/DDBJ databases">
        <authorList>
            <person name="Bu L."/>
            <person name="Lu L."/>
            <person name="Laidemitt M.R."/>
            <person name="Zhang S.M."/>
            <person name="Mutuku M."/>
            <person name="Mkoji G."/>
            <person name="Steinauer M."/>
            <person name="Loker E.S."/>
        </authorList>
    </citation>
    <scope>NUCLEOTIDE SEQUENCE</scope>
    <source>
        <strain evidence="2">KasaAsao</strain>
        <tissue evidence="2">Whole Snail</tissue>
    </source>
</reference>
<evidence type="ECO:0000313" key="3">
    <source>
        <dbReference type="Proteomes" id="UP001233172"/>
    </source>
</evidence>
<sequence length="97" mass="10705">MSLRTLCFVLVVTTFSPSTVISSASDGITCDPDVLSRYILAMDESRFEGLGSGLVCKEGEYLDWYKCSPCEEGTFRTRLMASSDRLSMCHNCLDPGM</sequence>
<feature type="chain" id="PRO_5042275012" description="Tyrosine-protein kinase ephrin type A/B receptor-like domain-containing protein" evidence="1">
    <location>
        <begin position="23"/>
        <end position="97"/>
    </location>
</feature>
<keyword evidence="3" id="KW-1185">Reference proteome</keyword>